<accession>A0A4C1YS19</accession>
<proteinExistence type="predicted"/>
<protein>
    <submittedName>
        <fullName evidence="1">Uncharacterized protein</fullName>
    </submittedName>
</protein>
<evidence type="ECO:0000313" key="1">
    <source>
        <dbReference type="EMBL" id="GBP77634.1"/>
    </source>
</evidence>
<dbReference type="Proteomes" id="UP000299102">
    <property type="component" value="Unassembled WGS sequence"/>
</dbReference>
<evidence type="ECO:0000313" key="2">
    <source>
        <dbReference type="Proteomes" id="UP000299102"/>
    </source>
</evidence>
<keyword evidence="2" id="KW-1185">Reference proteome</keyword>
<gene>
    <name evidence="1" type="ORF">EVAR_50529_1</name>
</gene>
<reference evidence="1 2" key="1">
    <citation type="journal article" date="2019" name="Commun. Biol.">
        <title>The bagworm genome reveals a unique fibroin gene that provides high tensile strength.</title>
        <authorList>
            <person name="Kono N."/>
            <person name="Nakamura H."/>
            <person name="Ohtoshi R."/>
            <person name="Tomita M."/>
            <person name="Numata K."/>
            <person name="Arakawa K."/>
        </authorList>
    </citation>
    <scope>NUCLEOTIDE SEQUENCE [LARGE SCALE GENOMIC DNA]</scope>
</reference>
<sequence length="116" mass="12950">MQEIVPKNKIARTCRPQSGATPRLLPVFTSDSGYLYACRFKLNRADARVSGAVNSYRSSRGRYQSYVRSTSSEIADSHIHQGARCVKNNQHNLVAGRCHAMVKSDENILKAATDHR</sequence>
<name>A0A4C1YS19_EUMVA</name>
<dbReference type="AlphaFoldDB" id="A0A4C1YS19"/>
<comment type="caution">
    <text evidence="1">The sequence shown here is derived from an EMBL/GenBank/DDBJ whole genome shotgun (WGS) entry which is preliminary data.</text>
</comment>
<organism evidence="1 2">
    <name type="scientific">Eumeta variegata</name>
    <name type="common">Bagworm moth</name>
    <name type="synonym">Eumeta japonica</name>
    <dbReference type="NCBI Taxonomy" id="151549"/>
    <lineage>
        <taxon>Eukaryota</taxon>
        <taxon>Metazoa</taxon>
        <taxon>Ecdysozoa</taxon>
        <taxon>Arthropoda</taxon>
        <taxon>Hexapoda</taxon>
        <taxon>Insecta</taxon>
        <taxon>Pterygota</taxon>
        <taxon>Neoptera</taxon>
        <taxon>Endopterygota</taxon>
        <taxon>Lepidoptera</taxon>
        <taxon>Glossata</taxon>
        <taxon>Ditrysia</taxon>
        <taxon>Tineoidea</taxon>
        <taxon>Psychidae</taxon>
        <taxon>Oiketicinae</taxon>
        <taxon>Eumeta</taxon>
    </lineage>
</organism>
<dbReference type="EMBL" id="BGZK01001340">
    <property type="protein sequence ID" value="GBP77634.1"/>
    <property type="molecule type" value="Genomic_DNA"/>
</dbReference>